<proteinExistence type="inferred from homology"/>
<evidence type="ECO:0000313" key="4">
    <source>
        <dbReference type="Proteomes" id="UP000609064"/>
    </source>
</evidence>
<evidence type="ECO:0000259" key="2">
    <source>
        <dbReference type="Pfam" id="PF08327"/>
    </source>
</evidence>
<name>A0A916Z827_9BACT</name>
<dbReference type="InterPro" id="IPR023393">
    <property type="entry name" value="START-like_dom_sf"/>
</dbReference>
<comment type="caution">
    <text evidence="3">The sequence shown here is derived from an EMBL/GenBank/DDBJ whole genome shotgun (WGS) entry which is preliminary data.</text>
</comment>
<protein>
    <recommendedName>
        <fullName evidence="2">Activator of Hsp90 ATPase homologue 1/2-like C-terminal domain-containing protein</fullName>
    </recommendedName>
</protein>
<dbReference type="InterPro" id="IPR013538">
    <property type="entry name" value="ASHA1/2-like_C"/>
</dbReference>
<dbReference type="Proteomes" id="UP000609064">
    <property type="component" value="Unassembled WGS sequence"/>
</dbReference>
<dbReference type="AlphaFoldDB" id="A0A916Z827"/>
<sequence length="165" mass="18987">MKNDLFFDFTVDKTAKTVFITREFAAELPLVWDAFTKQELLDQWVAPAPFVSKTKYMNFEVGGQRFYAMISPEGQARWAIQKYTSITPKTNFKMYNVFADENENPEQFGSDWDYNFSEENGITKVSITVFNESFERMESILEGFRLGFTASLQNLESLLAASSAQ</sequence>
<dbReference type="RefSeq" id="WP_188770922.1">
    <property type="nucleotide sequence ID" value="NZ_BMKK01000017.1"/>
</dbReference>
<dbReference type="SUPFAM" id="SSF55961">
    <property type="entry name" value="Bet v1-like"/>
    <property type="match status" value="1"/>
</dbReference>
<evidence type="ECO:0000313" key="3">
    <source>
        <dbReference type="EMBL" id="GGD80871.1"/>
    </source>
</evidence>
<dbReference type="Pfam" id="PF08327">
    <property type="entry name" value="AHSA1"/>
    <property type="match status" value="1"/>
</dbReference>
<accession>A0A916Z827</accession>
<reference evidence="3" key="1">
    <citation type="journal article" date="2014" name="Int. J. Syst. Evol. Microbiol.">
        <title>Complete genome sequence of Corynebacterium casei LMG S-19264T (=DSM 44701T), isolated from a smear-ripened cheese.</title>
        <authorList>
            <consortium name="US DOE Joint Genome Institute (JGI-PGF)"/>
            <person name="Walter F."/>
            <person name="Albersmeier A."/>
            <person name="Kalinowski J."/>
            <person name="Ruckert C."/>
        </authorList>
    </citation>
    <scope>NUCLEOTIDE SEQUENCE</scope>
    <source>
        <strain evidence="3">CGMCC 1.15958</strain>
    </source>
</reference>
<organism evidence="3 4">
    <name type="scientific">Emticicia aquatilis</name>
    <dbReference type="NCBI Taxonomy" id="1537369"/>
    <lineage>
        <taxon>Bacteria</taxon>
        <taxon>Pseudomonadati</taxon>
        <taxon>Bacteroidota</taxon>
        <taxon>Cytophagia</taxon>
        <taxon>Cytophagales</taxon>
        <taxon>Leadbetterellaceae</taxon>
        <taxon>Emticicia</taxon>
    </lineage>
</organism>
<evidence type="ECO:0000256" key="1">
    <source>
        <dbReference type="ARBA" id="ARBA00006817"/>
    </source>
</evidence>
<dbReference type="CDD" id="cd07814">
    <property type="entry name" value="SRPBCC_CalC_Aha1-like"/>
    <property type="match status" value="1"/>
</dbReference>
<dbReference type="Gene3D" id="3.30.530.20">
    <property type="match status" value="1"/>
</dbReference>
<gene>
    <name evidence="3" type="ORF">GCM10011514_51240</name>
</gene>
<feature type="domain" description="Activator of Hsp90 ATPase homologue 1/2-like C-terminal" evidence="2">
    <location>
        <begin position="30"/>
        <end position="159"/>
    </location>
</feature>
<comment type="similarity">
    <text evidence="1">Belongs to the AHA1 family.</text>
</comment>
<keyword evidence="4" id="KW-1185">Reference proteome</keyword>
<reference evidence="3" key="2">
    <citation type="submission" date="2020-09" db="EMBL/GenBank/DDBJ databases">
        <authorList>
            <person name="Sun Q."/>
            <person name="Zhou Y."/>
        </authorList>
    </citation>
    <scope>NUCLEOTIDE SEQUENCE</scope>
    <source>
        <strain evidence="3">CGMCC 1.15958</strain>
    </source>
</reference>
<dbReference type="EMBL" id="BMKK01000017">
    <property type="protein sequence ID" value="GGD80871.1"/>
    <property type="molecule type" value="Genomic_DNA"/>
</dbReference>